<protein>
    <submittedName>
        <fullName evidence="1">Uncharacterized protein</fullName>
    </submittedName>
</protein>
<proteinExistence type="predicted"/>
<evidence type="ECO:0000313" key="2">
    <source>
        <dbReference type="Proteomes" id="UP000001740"/>
    </source>
</evidence>
<dbReference type="KEGG" id="xop:PXO_03329"/>
<accession>A0A0K0GFI2</accession>
<dbReference type="HOGENOM" id="CLU_2995623_0_0_6"/>
<gene>
    <name evidence="1" type="ordered locus">PXO_03329</name>
</gene>
<reference evidence="1 2" key="1">
    <citation type="journal article" date="2008" name="BMC Genomics">
        <title>Genome sequence and rapid evolution of the rice pathogen Xanthomonas oryzae pv. oryzae PXO99A.</title>
        <authorList>
            <person name="Salzberg S.L."/>
            <person name="Sommer D.D."/>
            <person name="Schatz M.C."/>
            <person name="Phillippy A.M."/>
            <person name="Rabinowicz P.D."/>
            <person name="Tsuge S."/>
            <person name="Furutani A."/>
            <person name="Ochiai H."/>
            <person name="Delcher A.L."/>
            <person name="Kelley D."/>
            <person name="Madupu R."/>
            <person name="Puiu D."/>
            <person name="Radune D."/>
            <person name="Shumway M."/>
            <person name="Trapnell C."/>
            <person name="Aparna G."/>
            <person name="Jha G."/>
            <person name="Pandey A."/>
            <person name="Patil P.B."/>
            <person name="Ishihara H."/>
            <person name="Meyer D.F."/>
            <person name="Szurek B."/>
            <person name="Verdier V."/>
            <person name="Koebnik R."/>
            <person name="Dow J.M."/>
            <person name="Ryan R.P."/>
            <person name="Hirata H."/>
            <person name="Tsuyumu S."/>
            <person name="Won Lee S."/>
            <person name="Seo Y.S."/>
            <person name="Sriariyanum M."/>
            <person name="Ronald P.C."/>
            <person name="Sonti R.V."/>
            <person name="Van Sluys M.A."/>
            <person name="Leach J.E."/>
            <person name="White F.F."/>
            <person name="Bogdanove A.J."/>
        </authorList>
    </citation>
    <scope>NUCLEOTIDE SEQUENCE [LARGE SCALE GENOMIC DNA]</scope>
    <source>
        <strain evidence="1 2">PXO99A</strain>
    </source>
</reference>
<dbReference type="Proteomes" id="UP000001740">
    <property type="component" value="Chromosome"/>
</dbReference>
<evidence type="ECO:0000313" key="1">
    <source>
        <dbReference type="EMBL" id="ACD56827.1"/>
    </source>
</evidence>
<dbReference type="EMBL" id="CP000967">
    <property type="protein sequence ID" value="ACD56827.1"/>
    <property type="molecule type" value="Genomic_DNA"/>
</dbReference>
<organism evidence="1 2">
    <name type="scientific">Xanthomonas oryzae pv. oryzae (strain PXO99A)</name>
    <dbReference type="NCBI Taxonomy" id="360094"/>
    <lineage>
        <taxon>Bacteria</taxon>
        <taxon>Pseudomonadati</taxon>
        <taxon>Pseudomonadota</taxon>
        <taxon>Gammaproteobacteria</taxon>
        <taxon>Lysobacterales</taxon>
        <taxon>Lysobacteraceae</taxon>
        <taxon>Xanthomonas</taxon>
    </lineage>
</organism>
<name>A0A0K0GFI2_XANOP</name>
<dbReference type="AlphaFoldDB" id="A0A0K0GFI2"/>
<sequence length="57" mass="6348">MHVDARATRCETHRNPACVCRQYSVSTAGIISHPGGIFRLGCELSYAVRSTDRPPRF</sequence>